<protein>
    <submittedName>
        <fullName evidence="2">DUF4145 domain-containing protein</fullName>
    </submittedName>
</protein>
<keyword evidence="3" id="KW-1185">Reference proteome</keyword>
<accession>A0ABY5BBC5</accession>
<evidence type="ECO:0000259" key="1">
    <source>
        <dbReference type="Pfam" id="PF13643"/>
    </source>
</evidence>
<evidence type="ECO:0000313" key="3">
    <source>
        <dbReference type="Proteomes" id="UP001056386"/>
    </source>
</evidence>
<dbReference type="RefSeq" id="WP_252836578.1">
    <property type="nucleotide sequence ID" value="NZ_CP033670.1"/>
</dbReference>
<keyword evidence="2" id="KW-0614">Plasmid</keyword>
<proteinExistence type="predicted"/>
<dbReference type="EMBL" id="CP099584">
    <property type="protein sequence ID" value="USS44138.1"/>
    <property type="molecule type" value="Genomic_DNA"/>
</dbReference>
<reference evidence="2" key="1">
    <citation type="submission" date="2022-06" db="EMBL/GenBank/DDBJ databases">
        <title>Draft genome sequence of Burkholderia glumae strain GR20004 isolated from rice panicle showing bacterial panicle blight.</title>
        <authorList>
            <person name="Choi S.Y."/>
            <person name="Lee Y.H."/>
        </authorList>
    </citation>
    <scope>NUCLEOTIDE SEQUENCE</scope>
    <source>
        <strain evidence="2">GR20004</strain>
        <plasmid evidence="2">unnamed1</plasmid>
    </source>
</reference>
<gene>
    <name evidence="2" type="ORF">NFI99_12665</name>
</gene>
<geneLocation type="plasmid" evidence="2 3">
    <name>unnamed1</name>
</geneLocation>
<feature type="domain" description="DUF4145" evidence="1">
    <location>
        <begin position="104"/>
        <end position="187"/>
    </location>
</feature>
<dbReference type="Proteomes" id="UP001056386">
    <property type="component" value="Plasmid unnamed1"/>
</dbReference>
<dbReference type="InterPro" id="IPR025285">
    <property type="entry name" value="DUF4145"/>
</dbReference>
<evidence type="ECO:0000313" key="2">
    <source>
        <dbReference type="EMBL" id="USS44138.1"/>
    </source>
</evidence>
<organism evidence="2 3">
    <name type="scientific">Burkholderia glumae</name>
    <name type="common">Pseudomonas glumae</name>
    <dbReference type="NCBI Taxonomy" id="337"/>
    <lineage>
        <taxon>Bacteria</taxon>
        <taxon>Pseudomonadati</taxon>
        <taxon>Pseudomonadota</taxon>
        <taxon>Betaproteobacteria</taxon>
        <taxon>Burkholderiales</taxon>
        <taxon>Burkholderiaceae</taxon>
        <taxon>Burkholderia</taxon>
    </lineage>
</organism>
<dbReference type="Pfam" id="PF13643">
    <property type="entry name" value="DUF4145"/>
    <property type="match status" value="1"/>
</dbReference>
<sequence length="227" mass="24965">MATINQNGHVQAHCPTCSGALTSFQIGDPQRGQYGQVFRQLEGGGVEIYRLACCSGCGAGALITLLNDGRHTTLEDFYPEAEERQTLPAGVPDGIVNEFREGEECAEAGCYRAAAALFRSVLDKTLRANGYKLKKGTPLEQQIDLAADDGVITASRRKRAHDEIRTLGNDVLHDEWRKVSPEEVQTAKDYAARLLHDFYDDRVTVLSVLRAKGRVCDDDKPVERGLD</sequence>
<name>A0ABY5BBC5_BURGL</name>